<dbReference type="Gene3D" id="3.40.50.150">
    <property type="entry name" value="Vaccinia Virus protein VP39"/>
    <property type="match status" value="1"/>
</dbReference>
<dbReference type="EC" id="2.1.-.-" evidence="1"/>
<reference evidence="2" key="1">
    <citation type="journal article" date="2019" name="Int. J. Syst. Evol. Microbiol.">
        <title>The Global Catalogue of Microorganisms (GCM) 10K type strain sequencing project: providing services to taxonomists for standard genome sequencing and annotation.</title>
        <authorList>
            <consortium name="The Broad Institute Genomics Platform"/>
            <consortium name="The Broad Institute Genome Sequencing Center for Infectious Disease"/>
            <person name="Wu L."/>
            <person name="Ma J."/>
        </authorList>
    </citation>
    <scope>NUCLEOTIDE SEQUENCE [LARGE SCALE GENOMIC DNA]</scope>
    <source>
        <strain evidence="2">CCUG 53270</strain>
    </source>
</reference>
<dbReference type="RefSeq" id="WP_345588886.1">
    <property type="nucleotide sequence ID" value="NZ_BAABJG010000015.1"/>
</dbReference>
<dbReference type="Proteomes" id="UP001597180">
    <property type="component" value="Unassembled WGS sequence"/>
</dbReference>
<dbReference type="EMBL" id="JBHTLU010000031">
    <property type="protein sequence ID" value="MFD1222958.1"/>
    <property type="molecule type" value="Genomic_DNA"/>
</dbReference>
<name>A0ABW3UQD8_9BACL</name>
<dbReference type="GO" id="GO:0032259">
    <property type="term" value="P:methylation"/>
    <property type="evidence" value="ECO:0007669"/>
    <property type="project" value="UniProtKB-KW"/>
</dbReference>
<protein>
    <submittedName>
        <fullName evidence="1">Class I SAM-dependent methyltransferase</fullName>
        <ecNumber evidence="1">2.1.-.-</ecNumber>
    </submittedName>
</protein>
<keyword evidence="1" id="KW-0489">Methyltransferase</keyword>
<dbReference type="SUPFAM" id="SSF53335">
    <property type="entry name" value="S-adenosyl-L-methionine-dependent methyltransferases"/>
    <property type="match status" value="1"/>
</dbReference>
<sequence>MSHTNTTISAMPSEYWIQAWEQAAAKDCRVGIDAEEESYWVENAPAYDERNPLAPYTEPIMNTIYEYLAPDDHLLEIGPGTGGFTQLLAPNVGEITLIEPSKAMYKELCSSWPTRIGSFPKAIISKWEEAPEHKADIVFGANAFYRIRDMKASLLKMHETACRHVFLIQSIGRPFAGPLQVKETEKERADALSDILHELNISHSYERFPIKRKNGMIHDVALIHWRSDQNRQK</sequence>
<comment type="caution">
    <text evidence="1">The sequence shown here is derived from an EMBL/GenBank/DDBJ whole genome shotgun (WGS) entry which is preliminary data.</text>
</comment>
<keyword evidence="1" id="KW-0808">Transferase</keyword>
<accession>A0ABW3UQD8</accession>
<evidence type="ECO:0000313" key="2">
    <source>
        <dbReference type="Proteomes" id="UP001597180"/>
    </source>
</evidence>
<proteinExistence type="predicted"/>
<dbReference type="GO" id="GO:0008168">
    <property type="term" value="F:methyltransferase activity"/>
    <property type="evidence" value="ECO:0007669"/>
    <property type="project" value="UniProtKB-KW"/>
</dbReference>
<keyword evidence="2" id="KW-1185">Reference proteome</keyword>
<dbReference type="InterPro" id="IPR029063">
    <property type="entry name" value="SAM-dependent_MTases_sf"/>
</dbReference>
<organism evidence="1 2">
    <name type="scientific">Paenibacillus vulneris</name>
    <dbReference type="NCBI Taxonomy" id="1133364"/>
    <lineage>
        <taxon>Bacteria</taxon>
        <taxon>Bacillati</taxon>
        <taxon>Bacillota</taxon>
        <taxon>Bacilli</taxon>
        <taxon>Bacillales</taxon>
        <taxon>Paenibacillaceae</taxon>
        <taxon>Paenibacillus</taxon>
    </lineage>
</organism>
<dbReference type="CDD" id="cd02440">
    <property type="entry name" value="AdoMet_MTases"/>
    <property type="match status" value="1"/>
</dbReference>
<evidence type="ECO:0000313" key="1">
    <source>
        <dbReference type="EMBL" id="MFD1222958.1"/>
    </source>
</evidence>
<gene>
    <name evidence="1" type="ORF">ACFQ4B_22835</name>
</gene>